<dbReference type="GeneID" id="17296265"/>
<dbReference type="EMBL" id="JH993039">
    <property type="protein sequence ID" value="EKX39532.1"/>
    <property type="molecule type" value="Genomic_DNA"/>
</dbReference>
<dbReference type="GO" id="GO:0033554">
    <property type="term" value="P:cellular response to stress"/>
    <property type="evidence" value="ECO:0007669"/>
    <property type="project" value="UniProtKB-ARBA"/>
</dbReference>
<evidence type="ECO:0000256" key="7">
    <source>
        <dbReference type="RuleBase" id="RU363059"/>
    </source>
</evidence>
<dbReference type="Proteomes" id="UP000011087">
    <property type="component" value="Unassembled WGS sequence"/>
</dbReference>
<evidence type="ECO:0000256" key="2">
    <source>
        <dbReference type="ARBA" id="ARBA00008917"/>
    </source>
</evidence>
<accession>L1ITU2</accession>
<dbReference type="SUPFAM" id="SSF144091">
    <property type="entry name" value="Rhomboid-like"/>
    <property type="match status" value="1"/>
</dbReference>
<keyword evidence="5 7" id="KW-1133">Transmembrane helix</keyword>
<keyword evidence="6 7" id="KW-0472">Membrane</keyword>
<dbReference type="KEGG" id="gtt:GUITHDRAFT_175481"/>
<evidence type="ECO:0000256" key="5">
    <source>
        <dbReference type="ARBA" id="ARBA00022989"/>
    </source>
</evidence>
<protein>
    <recommendedName>
        <fullName evidence="7">Derlin</fullName>
    </recommendedName>
</protein>
<dbReference type="GO" id="GO:0051603">
    <property type="term" value="P:proteolysis involved in protein catabolic process"/>
    <property type="evidence" value="ECO:0007669"/>
    <property type="project" value="UniProtKB-ARBA"/>
</dbReference>
<dbReference type="eggNOG" id="KOG0858">
    <property type="taxonomic scope" value="Eukaryota"/>
</dbReference>
<feature type="transmembrane region" description="Helical" evidence="7">
    <location>
        <begin position="64"/>
        <end position="88"/>
    </location>
</feature>
<dbReference type="PANTHER" id="PTHR11009">
    <property type="entry name" value="DER1-LIKE PROTEIN, DERLIN"/>
    <property type="match status" value="1"/>
</dbReference>
<evidence type="ECO:0000313" key="8">
    <source>
        <dbReference type="EMBL" id="EKX39532.1"/>
    </source>
</evidence>
<sequence length="283" mass="32661">MTCSLDHALTIVVMIQRGSCSTPTFADARCSQFESSTDARTNFIVSNTMSFETWYKEIPIVTRCYLTISVLTTAACYFDLISPFSLYLNYRLIFEKYEVWRVFTNFFFFGMPSLDFVFHMVRYSRLLEEGPSFRGRSADFLTMLLFGASIMLMIAPFSSVLFLGYSLTFMMVYVWGRRNETFPMNFLGLFNFPAPWLPWVLLAFSVLLGSSPVVDLVGIFVGHVYYYLEDIVPRMPGRFRGKRIIFTPALIRYIFEGPQHEGTNVRVQFNNPAAENQEDEGED</sequence>
<dbReference type="RefSeq" id="XP_005826512.1">
    <property type="nucleotide sequence ID" value="XM_005826455.1"/>
</dbReference>
<dbReference type="OMA" id="FKSQYWR"/>
<comment type="similarity">
    <text evidence="2 7">Belongs to the derlin family.</text>
</comment>
<reference evidence="10" key="2">
    <citation type="submission" date="2012-11" db="EMBL/GenBank/DDBJ databases">
        <authorList>
            <person name="Kuo A."/>
            <person name="Curtis B.A."/>
            <person name="Tanifuji G."/>
            <person name="Burki F."/>
            <person name="Gruber A."/>
            <person name="Irimia M."/>
            <person name="Maruyama S."/>
            <person name="Arias M.C."/>
            <person name="Ball S.G."/>
            <person name="Gile G.H."/>
            <person name="Hirakawa Y."/>
            <person name="Hopkins J.F."/>
            <person name="Rensing S.A."/>
            <person name="Schmutz J."/>
            <person name="Symeonidi A."/>
            <person name="Elias M."/>
            <person name="Eveleigh R.J."/>
            <person name="Herman E.K."/>
            <person name="Klute M.J."/>
            <person name="Nakayama T."/>
            <person name="Obornik M."/>
            <person name="Reyes-Prieto A."/>
            <person name="Armbrust E.V."/>
            <person name="Aves S.J."/>
            <person name="Beiko R.G."/>
            <person name="Coutinho P."/>
            <person name="Dacks J.B."/>
            <person name="Durnford D.G."/>
            <person name="Fast N.M."/>
            <person name="Green B.R."/>
            <person name="Grisdale C."/>
            <person name="Hempe F."/>
            <person name="Henrissat B."/>
            <person name="Hoppner M.P."/>
            <person name="Ishida K.-I."/>
            <person name="Kim E."/>
            <person name="Koreny L."/>
            <person name="Kroth P.G."/>
            <person name="Liu Y."/>
            <person name="Malik S.-B."/>
            <person name="Maier U.G."/>
            <person name="McRose D."/>
            <person name="Mock T."/>
            <person name="Neilson J.A."/>
            <person name="Onodera N.T."/>
            <person name="Poole A.M."/>
            <person name="Pritham E.J."/>
            <person name="Richards T.A."/>
            <person name="Rocap G."/>
            <person name="Roy S.W."/>
            <person name="Sarai C."/>
            <person name="Schaack S."/>
            <person name="Shirato S."/>
            <person name="Slamovits C.H."/>
            <person name="Spencer D.F."/>
            <person name="Suzuki S."/>
            <person name="Worden A.Z."/>
            <person name="Zauner S."/>
            <person name="Barry K."/>
            <person name="Bell C."/>
            <person name="Bharti A.K."/>
            <person name="Crow J.A."/>
            <person name="Grimwood J."/>
            <person name="Kramer R."/>
            <person name="Lindquist E."/>
            <person name="Lucas S."/>
            <person name="Salamov A."/>
            <person name="McFadden G.I."/>
            <person name="Lane C.E."/>
            <person name="Keeling P.J."/>
            <person name="Gray M.W."/>
            <person name="Grigoriev I.V."/>
            <person name="Archibald J.M."/>
        </authorList>
    </citation>
    <scope>NUCLEOTIDE SEQUENCE</scope>
    <source>
        <strain evidence="10">CCMP2712</strain>
    </source>
</reference>
<comment type="function">
    <text evidence="7">May be involved in the degradation of misfolded endoplasmic reticulum (ER) luminal proteins.</text>
</comment>
<evidence type="ECO:0000256" key="6">
    <source>
        <dbReference type="ARBA" id="ARBA00023136"/>
    </source>
</evidence>
<evidence type="ECO:0000256" key="3">
    <source>
        <dbReference type="ARBA" id="ARBA00022692"/>
    </source>
</evidence>
<dbReference type="EnsemblProtists" id="EKX39532">
    <property type="protein sequence ID" value="EKX39532"/>
    <property type="gene ID" value="GUITHDRAFT_175481"/>
</dbReference>
<keyword evidence="10" id="KW-1185">Reference proteome</keyword>
<dbReference type="GO" id="GO:0005789">
    <property type="term" value="C:endoplasmic reticulum membrane"/>
    <property type="evidence" value="ECO:0007669"/>
    <property type="project" value="UniProtKB-SubCell"/>
</dbReference>
<proteinExistence type="inferred from homology"/>
<dbReference type="AlphaFoldDB" id="L1ITU2"/>
<feature type="transmembrane region" description="Helical" evidence="7">
    <location>
        <begin position="196"/>
        <end position="228"/>
    </location>
</feature>
<dbReference type="HOGENOM" id="CLU_051898_5_1_1"/>
<organism evidence="8">
    <name type="scientific">Guillardia theta (strain CCMP2712)</name>
    <name type="common">Cryptophyte</name>
    <dbReference type="NCBI Taxonomy" id="905079"/>
    <lineage>
        <taxon>Eukaryota</taxon>
        <taxon>Cryptophyceae</taxon>
        <taxon>Pyrenomonadales</taxon>
        <taxon>Geminigeraceae</taxon>
        <taxon>Guillardia</taxon>
    </lineage>
</organism>
<evidence type="ECO:0000256" key="4">
    <source>
        <dbReference type="ARBA" id="ARBA00022824"/>
    </source>
</evidence>
<feature type="transmembrane region" description="Helical" evidence="7">
    <location>
        <begin position="100"/>
        <end position="122"/>
    </location>
</feature>
<keyword evidence="3 7" id="KW-0812">Transmembrane</keyword>
<dbReference type="STRING" id="905079.L1ITU2"/>
<dbReference type="FunFam" id="1.20.1540.10:FF:000016">
    <property type="entry name" value="Derlin"/>
    <property type="match status" value="1"/>
</dbReference>
<feature type="transmembrane region" description="Helical" evidence="7">
    <location>
        <begin position="143"/>
        <end position="176"/>
    </location>
</feature>
<dbReference type="InterPro" id="IPR035952">
    <property type="entry name" value="Rhomboid-like_sf"/>
</dbReference>
<gene>
    <name evidence="8" type="ORF">GUITHDRAFT_175481</name>
</gene>
<dbReference type="Pfam" id="PF04511">
    <property type="entry name" value="DER1"/>
    <property type="match status" value="1"/>
</dbReference>
<evidence type="ECO:0000313" key="9">
    <source>
        <dbReference type="EnsemblProtists" id="EKX39532"/>
    </source>
</evidence>
<dbReference type="InterPro" id="IPR007599">
    <property type="entry name" value="DER1"/>
</dbReference>
<reference evidence="9" key="3">
    <citation type="submission" date="2016-03" db="UniProtKB">
        <authorList>
            <consortium name="EnsemblProtists"/>
        </authorList>
    </citation>
    <scope>IDENTIFICATION</scope>
</reference>
<evidence type="ECO:0000256" key="1">
    <source>
        <dbReference type="ARBA" id="ARBA00004477"/>
    </source>
</evidence>
<reference evidence="8 10" key="1">
    <citation type="journal article" date="2012" name="Nature">
        <title>Algal genomes reveal evolutionary mosaicism and the fate of nucleomorphs.</title>
        <authorList>
            <consortium name="DOE Joint Genome Institute"/>
            <person name="Curtis B.A."/>
            <person name="Tanifuji G."/>
            <person name="Burki F."/>
            <person name="Gruber A."/>
            <person name="Irimia M."/>
            <person name="Maruyama S."/>
            <person name="Arias M.C."/>
            <person name="Ball S.G."/>
            <person name="Gile G.H."/>
            <person name="Hirakawa Y."/>
            <person name="Hopkins J.F."/>
            <person name="Kuo A."/>
            <person name="Rensing S.A."/>
            <person name="Schmutz J."/>
            <person name="Symeonidi A."/>
            <person name="Elias M."/>
            <person name="Eveleigh R.J."/>
            <person name="Herman E.K."/>
            <person name="Klute M.J."/>
            <person name="Nakayama T."/>
            <person name="Obornik M."/>
            <person name="Reyes-Prieto A."/>
            <person name="Armbrust E.V."/>
            <person name="Aves S.J."/>
            <person name="Beiko R.G."/>
            <person name="Coutinho P."/>
            <person name="Dacks J.B."/>
            <person name="Durnford D.G."/>
            <person name="Fast N.M."/>
            <person name="Green B.R."/>
            <person name="Grisdale C.J."/>
            <person name="Hempel F."/>
            <person name="Henrissat B."/>
            <person name="Hoppner M.P."/>
            <person name="Ishida K."/>
            <person name="Kim E."/>
            <person name="Koreny L."/>
            <person name="Kroth P.G."/>
            <person name="Liu Y."/>
            <person name="Malik S.B."/>
            <person name="Maier U.G."/>
            <person name="McRose D."/>
            <person name="Mock T."/>
            <person name="Neilson J.A."/>
            <person name="Onodera N.T."/>
            <person name="Poole A.M."/>
            <person name="Pritham E.J."/>
            <person name="Richards T.A."/>
            <person name="Rocap G."/>
            <person name="Roy S.W."/>
            <person name="Sarai C."/>
            <person name="Schaack S."/>
            <person name="Shirato S."/>
            <person name="Slamovits C.H."/>
            <person name="Spencer D.F."/>
            <person name="Suzuki S."/>
            <person name="Worden A.Z."/>
            <person name="Zauner S."/>
            <person name="Barry K."/>
            <person name="Bell C."/>
            <person name="Bharti A.K."/>
            <person name="Crow J.A."/>
            <person name="Grimwood J."/>
            <person name="Kramer R."/>
            <person name="Lindquist E."/>
            <person name="Lucas S."/>
            <person name="Salamov A."/>
            <person name="McFadden G.I."/>
            <person name="Lane C.E."/>
            <person name="Keeling P.J."/>
            <person name="Gray M.W."/>
            <person name="Grigoriev I.V."/>
            <person name="Archibald J.M."/>
        </authorList>
    </citation>
    <scope>NUCLEOTIDE SEQUENCE</scope>
    <source>
        <strain evidence="8 10">CCMP2712</strain>
    </source>
</reference>
<keyword evidence="4 7" id="KW-0256">Endoplasmic reticulum</keyword>
<comment type="subcellular location">
    <subcellularLocation>
        <location evidence="1 7">Endoplasmic reticulum membrane</location>
        <topology evidence="1 7">Multi-pass membrane protein</topology>
    </subcellularLocation>
</comment>
<dbReference type="OrthoDB" id="1716531at2759"/>
<dbReference type="PaxDb" id="55529-EKX39532"/>
<evidence type="ECO:0000313" key="10">
    <source>
        <dbReference type="Proteomes" id="UP000011087"/>
    </source>
</evidence>
<name>L1ITU2_GUITC</name>